<organism evidence="1">
    <name type="scientific">marine sediment metagenome</name>
    <dbReference type="NCBI Taxonomy" id="412755"/>
    <lineage>
        <taxon>unclassified sequences</taxon>
        <taxon>metagenomes</taxon>
        <taxon>ecological metagenomes</taxon>
    </lineage>
</organism>
<reference evidence="1" key="1">
    <citation type="journal article" date="2014" name="Front. Microbiol.">
        <title>High frequency of phylogenetically diverse reductive dehalogenase-homologous genes in deep subseafloor sedimentary metagenomes.</title>
        <authorList>
            <person name="Kawai M."/>
            <person name="Futagami T."/>
            <person name="Toyoda A."/>
            <person name="Takaki Y."/>
            <person name="Nishi S."/>
            <person name="Hori S."/>
            <person name="Arai W."/>
            <person name="Tsubouchi T."/>
            <person name="Morono Y."/>
            <person name="Uchiyama I."/>
            <person name="Ito T."/>
            <person name="Fujiyama A."/>
            <person name="Inagaki F."/>
            <person name="Takami H."/>
        </authorList>
    </citation>
    <scope>NUCLEOTIDE SEQUENCE</scope>
    <source>
        <strain evidence="1">Expedition CK06-06</strain>
    </source>
</reference>
<gene>
    <name evidence="1" type="ORF">S03H2_32068</name>
</gene>
<dbReference type="EMBL" id="BARU01019478">
    <property type="protein sequence ID" value="GAH53164.1"/>
    <property type="molecule type" value="Genomic_DNA"/>
</dbReference>
<dbReference type="AlphaFoldDB" id="X1HH59"/>
<sequence>IGPDNTSNTANVGSSLIFNVTISDDSGVENASVEYWRGTGGHISRSLSMGTGDAKNGTWQTTIIPYGSTISIDYKIHATDVVDNANVTTVSRVTVFDVTSPSIDDHTVGVPTTGDAYQFVVNVTDDVRPIEVRIHYTIGVPPVVNRNVSMVPEAVDSQGNGIFIYNITVPTDITGTIPYVISSKDNAGNARSIQDTVIIQDNDVPLVGADGSDKSASTGDPMMFQIDVTDNVMVSDVHAIYWYGTSGVTNTTMNPGAVDGKGNGIYTLMVNIPANFVGTFNYRFAVKG</sequence>
<evidence type="ECO:0000313" key="1">
    <source>
        <dbReference type="EMBL" id="GAH53164.1"/>
    </source>
</evidence>
<proteinExistence type="predicted"/>
<comment type="caution">
    <text evidence="1">The sequence shown here is derived from an EMBL/GenBank/DDBJ whole genome shotgun (WGS) entry which is preliminary data.</text>
</comment>
<protein>
    <submittedName>
        <fullName evidence="1">Uncharacterized protein</fullName>
    </submittedName>
</protein>
<feature type="non-terminal residue" evidence="1">
    <location>
        <position position="288"/>
    </location>
</feature>
<feature type="non-terminal residue" evidence="1">
    <location>
        <position position="1"/>
    </location>
</feature>
<accession>X1HH59</accession>
<name>X1HH59_9ZZZZ</name>